<sequence length="244" mass="26150">MVKTSVEPLLDQFDKAGGYQVVVVHGVGVITNRGGVAHHHKYVAYILCMRCQQVALHTQQIAPACGEVQGGFNAHLTLDQVAHSPGAHTHTRHGAIGHVDDICTGFSQQAGTGQQLLGQQPAWRVHLDCDDKFSLAQFLRQLGGWHLRDLCLRGFSIGHFQPGAFKFMGVGALYGQGHGVDMLGGGSAAAADNAGTFAPEGEGIIAKVFRASRVHDAPFHLLRPTCVGHNGERTLRHGFAHAFE</sequence>
<name>A0A645A5Y5_9ZZZZ</name>
<evidence type="ECO:0000313" key="1">
    <source>
        <dbReference type="EMBL" id="MPM48366.1"/>
    </source>
</evidence>
<proteinExistence type="predicted"/>
<dbReference type="AlphaFoldDB" id="A0A645A5Y5"/>
<organism evidence="1">
    <name type="scientific">bioreactor metagenome</name>
    <dbReference type="NCBI Taxonomy" id="1076179"/>
    <lineage>
        <taxon>unclassified sequences</taxon>
        <taxon>metagenomes</taxon>
        <taxon>ecological metagenomes</taxon>
    </lineage>
</organism>
<reference evidence="1" key="1">
    <citation type="submission" date="2019-08" db="EMBL/GenBank/DDBJ databases">
        <authorList>
            <person name="Kucharzyk K."/>
            <person name="Murdoch R.W."/>
            <person name="Higgins S."/>
            <person name="Loffler F."/>
        </authorList>
    </citation>
    <scope>NUCLEOTIDE SEQUENCE</scope>
</reference>
<accession>A0A645A5Y5</accession>
<comment type="caution">
    <text evidence="1">The sequence shown here is derived from an EMBL/GenBank/DDBJ whole genome shotgun (WGS) entry which is preliminary data.</text>
</comment>
<dbReference type="EMBL" id="VSSQ01012069">
    <property type="protein sequence ID" value="MPM48366.1"/>
    <property type="molecule type" value="Genomic_DNA"/>
</dbReference>
<protein>
    <submittedName>
        <fullName evidence="1">Uncharacterized protein</fullName>
    </submittedName>
</protein>
<gene>
    <name evidence="1" type="ORF">SDC9_95090</name>
</gene>